<keyword evidence="1" id="KW-0596">Phosphopantetheine</keyword>
<dbReference type="Gene3D" id="3.30.300.30">
    <property type="match status" value="1"/>
</dbReference>
<name>A0A9P4Q8J4_9PEZI</name>
<evidence type="ECO:0000259" key="4">
    <source>
        <dbReference type="PROSITE" id="PS50075"/>
    </source>
</evidence>
<organism evidence="5 6">
    <name type="scientific">Polychaeton citri CBS 116435</name>
    <dbReference type="NCBI Taxonomy" id="1314669"/>
    <lineage>
        <taxon>Eukaryota</taxon>
        <taxon>Fungi</taxon>
        <taxon>Dikarya</taxon>
        <taxon>Ascomycota</taxon>
        <taxon>Pezizomycotina</taxon>
        <taxon>Dothideomycetes</taxon>
        <taxon>Dothideomycetidae</taxon>
        <taxon>Capnodiales</taxon>
        <taxon>Capnodiaceae</taxon>
        <taxon>Polychaeton</taxon>
    </lineage>
</organism>
<gene>
    <name evidence="5" type="ORF">K431DRAFT_250072</name>
</gene>
<evidence type="ECO:0000256" key="1">
    <source>
        <dbReference type="ARBA" id="ARBA00022450"/>
    </source>
</evidence>
<dbReference type="PANTHER" id="PTHR45398">
    <property type="match status" value="1"/>
</dbReference>
<sequence length="630" mass="71080">MMELQLVAEVVKPYGSDRPALVVFMAPSKTTDLSTAELMIVVQQLTSNLKKELAEVVPASMIPAGYISLETIPVTPTGKTDRRQLRQHGASLSLKQIGANDRTCDVVVDPTSPAERLLRDVWAKVLNIPPTTISIETPFTRLGGDSITAMQVMSRCRAHDMSVKMADILRLQTIRCIALQCQLGPMPKVVNVEGDQDKDVSWALSPIQKMFLDANPSEYNHCNQSFILKMRSPEPLDLIQKALFAVVRRHQMLRARFRRHIDGQWEQYVLPFDPTVVGFEQHVAHTKEEVELLAQRRQLSLDIQNGPVFAIDVFENYGEGQTLLLSAHHLVMDLFSWRVIWHDLQECLNGNDLPQSTTSFQKWCDVQQREGEHLVPEAVLPFKPHRSQFDYWGVAPDENLIGMSETLVDVLDSEATSLLLGKSNEVFSTETTDILVALLDQSFRQTFTDREAPAIFFEGHGREQIPCHELDVSETVGWFTTLHPRQMSLPPNSGVMDAVKAAKAVRQRVPGKGRPYFACQRYSPAGQAQLSHMGAIEVMLIYTGQFQQLEDSKSKLILPTKPMDLEQTSPAIRRFGLIEVTVDVKQGQMVVTFAINKQMRHRALLQRWAQAFTKDLNQLAYSLADLRRYG</sequence>
<dbReference type="InterPro" id="IPR023213">
    <property type="entry name" value="CAT-like_dom_sf"/>
</dbReference>
<comment type="caution">
    <text evidence="5">The sequence shown here is derived from an EMBL/GenBank/DDBJ whole genome shotgun (WGS) entry which is preliminary data.</text>
</comment>
<dbReference type="GO" id="GO:0003824">
    <property type="term" value="F:catalytic activity"/>
    <property type="evidence" value="ECO:0007669"/>
    <property type="project" value="InterPro"/>
</dbReference>
<protein>
    <recommendedName>
        <fullName evidence="4">Carrier domain-containing protein</fullName>
    </recommendedName>
</protein>
<dbReference type="FunFam" id="3.30.559.30:FF:000002">
    <property type="entry name" value="Nonribosomal peptide synthase Pes1"/>
    <property type="match status" value="1"/>
</dbReference>
<reference evidence="5" key="1">
    <citation type="journal article" date="2020" name="Stud. Mycol.">
        <title>101 Dothideomycetes genomes: a test case for predicting lifestyles and emergence of pathogens.</title>
        <authorList>
            <person name="Haridas S."/>
            <person name="Albert R."/>
            <person name="Binder M."/>
            <person name="Bloem J."/>
            <person name="Labutti K."/>
            <person name="Salamov A."/>
            <person name="Andreopoulos B."/>
            <person name="Baker S."/>
            <person name="Barry K."/>
            <person name="Bills G."/>
            <person name="Bluhm B."/>
            <person name="Cannon C."/>
            <person name="Castanera R."/>
            <person name="Culley D."/>
            <person name="Daum C."/>
            <person name="Ezra D."/>
            <person name="Gonzalez J."/>
            <person name="Henrissat B."/>
            <person name="Kuo A."/>
            <person name="Liang C."/>
            <person name="Lipzen A."/>
            <person name="Lutzoni F."/>
            <person name="Magnuson J."/>
            <person name="Mondo S."/>
            <person name="Nolan M."/>
            <person name="Ohm R."/>
            <person name="Pangilinan J."/>
            <person name="Park H.-J."/>
            <person name="Ramirez L."/>
            <person name="Alfaro M."/>
            <person name="Sun H."/>
            <person name="Tritt A."/>
            <person name="Yoshinaga Y."/>
            <person name="Zwiers L.-H."/>
            <person name="Turgeon B."/>
            <person name="Goodwin S."/>
            <person name="Spatafora J."/>
            <person name="Crous P."/>
            <person name="Grigoriev I."/>
        </authorList>
    </citation>
    <scope>NUCLEOTIDE SEQUENCE</scope>
    <source>
        <strain evidence="5">CBS 116435</strain>
    </source>
</reference>
<dbReference type="InterPro" id="IPR045851">
    <property type="entry name" value="AMP-bd_C_sf"/>
</dbReference>
<comment type="similarity">
    <text evidence="3">Belongs to the NRP synthetase family.</text>
</comment>
<dbReference type="SUPFAM" id="SSF47336">
    <property type="entry name" value="ACP-like"/>
    <property type="match status" value="1"/>
</dbReference>
<keyword evidence="6" id="KW-1185">Reference proteome</keyword>
<evidence type="ECO:0000256" key="3">
    <source>
        <dbReference type="ARBA" id="ARBA00029454"/>
    </source>
</evidence>
<dbReference type="PANTHER" id="PTHR45398:SF1">
    <property type="entry name" value="ENZYME, PUTATIVE (JCVI)-RELATED"/>
    <property type="match status" value="1"/>
</dbReference>
<dbReference type="Gene3D" id="3.30.559.10">
    <property type="entry name" value="Chloramphenicol acetyltransferase-like domain"/>
    <property type="match status" value="1"/>
</dbReference>
<dbReference type="EMBL" id="MU003804">
    <property type="protein sequence ID" value="KAF2720007.1"/>
    <property type="molecule type" value="Genomic_DNA"/>
</dbReference>
<dbReference type="AlphaFoldDB" id="A0A9P4Q8J4"/>
<dbReference type="SMART" id="SM00823">
    <property type="entry name" value="PKS_PP"/>
    <property type="match status" value="1"/>
</dbReference>
<dbReference type="Pfam" id="PF00550">
    <property type="entry name" value="PP-binding"/>
    <property type="match status" value="1"/>
</dbReference>
<dbReference type="SUPFAM" id="SSF52777">
    <property type="entry name" value="CoA-dependent acyltransferases"/>
    <property type="match status" value="2"/>
</dbReference>
<dbReference type="Gene3D" id="3.30.559.30">
    <property type="entry name" value="Nonribosomal peptide synthetase, condensation domain"/>
    <property type="match status" value="1"/>
</dbReference>
<dbReference type="InterPro" id="IPR001242">
    <property type="entry name" value="Condensation_dom"/>
</dbReference>
<evidence type="ECO:0000313" key="5">
    <source>
        <dbReference type="EMBL" id="KAF2720007.1"/>
    </source>
</evidence>
<evidence type="ECO:0000313" key="6">
    <source>
        <dbReference type="Proteomes" id="UP000799441"/>
    </source>
</evidence>
<evidence type="ECO:0000256" key="2">
    <source>
        <dbReference type="ARBA" id="ARBA00022553"/>
    </source>
</evidence>
<dbReference type="InterPro" id="IPR009081">
    <property type="entry name" value="PP-bd_ACP"/>
</dbReference>
<dbReference type="SUPFAM" id="SSF56801">
    <property type="entry name" value="Acetyl-CoA synthetase-like"/>
    <property type="match status" value="1"/>
</dbReference>
<dbReference type="OrthoDB" id="416786at2759"/>
<dbReference type="GO" id="GO:0031177">
    <property type="term" value="F:phosphopantetheine binding"/>
    <property type="evidence" value="ECO:0007669"/>
    <property type="project" value="InterPro"/>
</dbReference>
<proteinExistence type="inferred from homology"/>
<dbReference type="InterPro" id="IPR036736">
    <property type="entry name" value="ACP-like_sf"/>
</dbReference>
<keyword evidence="2" id="KW-0597">Phosphoprotein</keyword>
<accession>A0A9P4Q8J4</accession>
<dbReference type="Proteomes" id="UP000799441">
    <property type="component" value="Unassembled WGS sequence"/>
</dbReference>
<dbReference type="Pfam" id="PF00668">
    <property type="entry name" value="Condensation"/>
    <property type="match status" value="1"/>
</dbReference>
<dbReference type="PROSITE" id="PS50075">
    <property type="entry name" value="CARRIER"/>
    <property type="match status" value="1"/>
</dbReference>
<feature type="domain" description="Carrier" evidence="4">
    <location>
        <begin position="109"/>
        <end position="185"/>
    </location>
</feature>
<dbReference type="Gene3D" id="1.10.1200.10">
    <property type="entry name" value="ACP-like"/>
    <property type="match status" value="1"/>
</dbReference>
<dbReference type="InterPro" id="IPR020806">
    <property type="entry name" value="PKS_PP-bd"/>
</dbReference>